<keyword evidence="1" id="KW-0479">Metal-binding</keyword>
<feature type="domain" description="Calcineurin-like phosphoesterase" evidence="5">
    <location>
        <begin position="1"/>
        <end position="186"/>
    </location>
</feature>
<dbReference type="InterPro" id="IPR050884">
    <property type="entry name" value="CNP_phosphodiesterase-III"/>
</dbReference>
<comment type="similarity">
    <text evidence="4">Belongs to the cyclic nucleotide phosphodiesterase class-III family.</text>
</comment>
<reference evidence="6 8" key="1">
    <citation type="submission" date="2015-11" db="EMBL/GenBank/DDBJ databases">
        <title>Genomic analysis of 38 Legionella species identifies large and diverse effector repertoires.</title>
        <authorList>
            <person name="Burstein D."/>
            <person name="Amaro F."/>
            <person name="Zusman T."/>
            <person name="Lifshitz Z."/>
            <person name="Cohen O."/>
            <person name="Gilbert J.A."/>
            <person name="Pupko T."/>
            <person name="Shuman H.A."/>
            <person name="Segal G."/>
        </authorList>
    </citation>
    <scope>NUCLEOTIDE SEQUENCE [LARGE SCALE GENOMIC DNA]</scope>
    <source>
        <strain evidence="6 8">WO-44C</strain>
    </source>
</reference>
<accession>A0A0W0U902</accession>
<dbReference type="Gene3D" id="3.60.21.10">
    <property type="match status" value="1"/>
</dbReference>
<keyword evidence="3" id="KW-0408">Iron</keyword>
<reference evidence="7 9" key="2">
    <citation type="submission" date="2018-06" db="EMBL/GenBank/DDBJ databases">
        <authorList>
            <consortium name="Pathogen Informatics"/>
            <person name="Doyle S."/>
        </authorList>
    </citation>
    <scope>NUCLEOTIDE SEQUENCE [LARGE SCALE GENOMIC DNA]</scope>
    <source>
        <strain evidence="7 9">NCTC12022</strain>
    </source>
</reference>
<keyword evidence="2 7" id="KW-0378">Hydrolase</keyword>
<evidence type="ECO:0000313" key="7">
    <source>
        <dbReference type="EMBL" id="SPX62820.1"/>
    </source>
</evidence>
<dbReference type="InterPro" id="IPR004843">
    <property type="entry name" value="Calcineurin-like_PHP"/>
</dbReference>
<dbReference type="GO" id="GO:0004114">
    <property type="term" value="F:3',5'-cyclic-nucleotide phosphodiesterase activity"/>
    <property type="evidence" value="ECO:0007669"/>
    <property type="project" value="UniProtKB-EC"/>
</dbReference>
<protein>
    <submittedName>
        <fullName evidence="6">3',5'-cyclic-nucleotide phosphodiesterase</fullName>
        <ecNumber evidence="7">3.1.4.17</ecNumber>
    </submittedName>
</protein>
<organism evidence="6 8">
    <name type="scientific">Legionella feeleii</name>
    <dbReference type="NCBI Taxonomy" id="453"/>
    <lineage>
        <taxon>Bacteria</taxon>
        <taxon>Pseudomonadati</taxon>
        <taxon>Pseudomonadota</taxon>
        <taxon>Gammaproteobacteria</taxon>
        <taxon>Legionellales</taxon>
        <taxon>Legionellaceae</taxon>
        <taxon>Legionella</taxon>
    </lineage>
</organism>
<evidence type="ECO:0000256" key="1">
    <source>
        <dbReference type="ARBA" id="ARBA00022723"/>
    </source>
</evidence>
<dbReference type="EMBL" id="UASS01000040">
    <property type="protein sequence ID" value="SPX62820.1"/>
    <property type="molecule type" value="Genomic_DNA"/>
</dbReference>
<name>A0A0W0U902_9GAMM</name>
<evidence type="ECO:0000256" key="2">
    <source>
        <dbReference type="ARBA" id="ARBA00022801"/>
    </source>
</evidence>
<dbReference type="STRING" id="453.Lfee_0211"/>
<dbReference type="EC" id="3.1.4.17" evidence="7"/>
<sequence>MRIIHISDLHFGMHQDHIKEAFLAELALLKPAVIIISGDLTQRAKAYQFELLQSFLRCLPGEVLVVPGNHDIPLYNLLGRIFYPFKGYKKYIAKHFNAQLSTDSLTILGINSVDPYQIKDGQLSSKVIKKIKQYFRLEKKAVNILFFHHNFDHIEGLHKPLENEMEFLSFLRGSDIDIVCTGHLHYAHVGLIRKDNMKPCVILHAGTLLCTRSKDGLNSYFVIDLEGDQCAIDWRVFAKGQFLSRKNYSIKFSEVNAQLSS</sequence>
<evidence type="ECO:0000256" key="4">
    <source>
        <dbReference type="ARBA" id="ARBA00025742"/>
    </source>
</evidence>
<evidence type="ECO:0000259" key="5">
    <source>
        <dbReference type="Pfam" id="PF00149"/>
    </source>
</evidence>
<gene>
    <name evidence="6" type="ORF">Lfee_0211</name>
    <name evidence="7" type="ORF">NCTC12022_03588</name>
</gene>
<dbReference type="AlphaFoldDB" id="A0A0W0U902"/>
<evidence type="ECO:0000313" key="9">
    <source>
        <dbReference type="Proteomes" id="UP000251942"/>
    </source>
</evidence>
<dbReference type="Pfam" id="PF00149">
    <property type="entry name" value="Metallophos"/>
    <property type="match status" value="1"/>
</dbReference>
<dbReference type="RefSeq" id="WP_058443424.1">
    <property type="nucleotide sequence ID" value="NZ_CAAAHT010000013.1"/>
</dbReference>
<evidence type="ECO:0000313" key="6">
    <source>
        <dbReference type="EMBL" id="KTD04384.1"/>
    </source>
</evidence>
<proteinExistence type="inferred from homology"/>
<dbReference type="SUPFAM" id="SSF56300">
    <property type="entry name" value="Metallo-dependent phosphatases"/>
    <property type="match status" value="1"/>
</dbReference>
<dbReference type="Proteomes" id="UP000251942">
    <property type="component" value="Unassembled WGS sequence"/>
</dbReference>
<dbReference type="OrthoDB" id="9811542at2"/>
<dbReference type="PANTHER" id="PTHR42988">
    <property type="entry name" value="PHOSPHOHYDROLASE"/>
    <property type="match status" value="1"/>
</dbReference>
<dbReference type="GO" id="GO:0046872">
    <property type="term" value="F:metal ion binding"/>
    <property type="evidence" value="ECO:0007669"/>
    <property type="project" value="UniProtKB-KW"/>
</dbReference>
<dbReference type="PATRIC" id="fig|453.4.peg.232"/>
<dbReference type="InterPro" id="IPR029052">
    <property type="entry name" value="Metallo-depent_PP-like"/>
</dbReference>
<keyword evidence="8" id="KW-1185">Reference proteome</keyword>
<dbReference type="PANTHER" id="PTHR42988:SF2">
    <property type="entry name" value="CYCLIC NUCLEOTIDE PHOSPHODIESTERASE CBUA0032-RELATED"/>
    <property type="match status" value="1"/>
</dbReference>
<dbReference type="Proteomes" id="UP000054698">
    <property type="component" value="Unassembled WGS sequence"/>
</dbReference>
<dbReference type="EMBL" id="LNYB01000008">
    <property type="protein sequence ID" value="KTD04384.1"/>
    <property type="molecule type" value="Genomic_DNA"/>
</dbReference>
<evidence type="ECO:0000313" key="8">
    <source>
        <dbReference type="Proteomes" id="UP000054698"/>
    </source>
</evidence>
<evidence type="ECO:0000256" key="3">
    <source>
        <dbReference type="ARBA" id="ARBA00023004"/>
    </source>
</evidence>